<dbReference type="EMBL" id="AP029612">
    <property type="protein sequence ID" value="BFG69515.1"/>
    <property type="molecule type" value="Genomic_DNA"/>
</dbReference>
<organism evidence="2">
    <name type="scientific">Sediminibacterium sp. KACHI17</name>
    <dbReference type="NCBI Taxonomy" id="1751071"/>
    <lineage>
        <taxon>Bacteria</taxon>
        <taxon>Pseudomonadati</taxon>
        <taxon>Bacteroidota</taxon>
        <taxon>Chitinophagia</taxon>
        <taxon>Chitinophagales</taxon>
        <taxon>Chitinophagaceae</taxon>
        <taxon>Sediminibacterium</taxon>
    </lineage>
</organism>
<proteinExistence type="predicted"/>
<evidence type="ECO:0000259" key="1">
    <source>
        <dbReference type="Pfam" id="PF00535"/>
    </source>
</evidence>
<dbReference type="SUPFAM" id="SSF53448">
    <property type="entry name" value="Nucleotide-diphospho-sugar transferases"/>
    <property type="match status" value="1"/>
</dbReference>
<reference evidence="2" key="1">
    <citation type="submission" date="2024-02" db="EMBL/GenBank/DDBJ databases">
        <title>Sediminibacterium planktonica sp. nov. and Sediminibacterium longus sp. nov., isolated from surface lake and river water.</title>
        <authorList>
            <person name="Watanabe K."/>
            <person name="Takemine S."/>
            <person name="Ishii Y."/>
            <person name="Ogata Y."/>
            <person name="Shindo C."/>
            <person name="Suda W."/>
        </authorList>
    </citation>
    <scope>NUCLEOTIDE SEQUENCE</scope>
    <source>
        <strain evidence="2">KACHI17</strain>
    </source>
</reference>
<dbReference type="CDD" id="cd00761">
    <property type="entry name" value="Glyco_tranf_GTA_type"/>
    <property type="match status" value="1"/>
</dbReference>
<dbReference type="AlphaFoldDB" id="A0AAT9GFU8"/>
<dbReference type="Pfam" id="PF00535">
    <property type="entry name" value="Glycos_transf_2"/>
    <property type="match status" value="1"/>
</dbReference>
<sequence>MKTPLQISVVICTYNRAAYIPDALKSLSVQSLHKEAFEVIIVNNNSTDDTEEVCKNCIERYAETNIIYTVEHNQGASFARNTGAKLAQSPLLCFMDDDAIAEPDYLFRITEFFRLHPDAGGLGGRIIPKYIPAEPKWMSHFVSSMVGNFDYAPSVSVFKPGKYPLESNMIVPKVLFDEIGGFNTALPGVKGTLRIGGEGKEFFLRLQSRNAIIYYDPQIIVHHIVETAKLTPAYLYRVASGYGRGEKVRTLQISKMSYCLKILEYLFKLGASLVLGLGYTFKGQPAKSWPVIRFRIDALKGLLDFS</sequence>
<protein>
    <recommendedName>
        <fullName evidence="1">Glycosyltransferase 2-like domain-containing protein</fullName>
    </recommendedName>
</protein>
<dbReference type="Gene3D" id="3.90.550.10">
    <property type="entry name" value="Spore Coat Polysaccharide Biosynthesis Protein SpsA, Chain A"/>
    <property type="match status" value="1"/>
</dbReference>
<accession>A0AAT9GFU8</accession>
<evidence type="ECO:0000313" key="2">
    <source>
        <dbReference type="EMBL" id="BFG69515.1"/>
    </source>
</evidence>
<gene>
    <name evidence="2" type="ORF">KACHI17_03960</name>
</gene>
<dbReference type="InterPro" id="IPR001173">
    <property type="entry name" value="Glyco_trans_2-like"/>
</dbReference>
<feature type="domain" description="Glycosyltransferase 2-like" evidence="1">
    <location>
        <begin position="8"/>
        <end position="149"/>
    </location>
</feature>
<dbReference type="InterPro" id="IPR029044">
    <property type="entry name" value="Nucleotide-diphossugar_trans"/>
</dbReference>
<dbReference type="PANTHER" id="PTHR43685">
    <property type="entry name" value="GLYCOSYLTRANSFERASE"/>
    <property type="match status" value="1"/>
</dbReference>
<name>A0AAT9GFU8_9BACT</name>
<dbReference type="InterPro" id="IPR050834">
    <property type="entry name" value="Glycosyltransf_2"/>
</dbReference>
<dbReference type="RefSeq" id="WP_353549836.1">
    <property type="nucleotide sequence ID" value="NZ_AP029612.1"/>
</dbReference>
<dbReference type="PANTHER" id="PTHR43685:SF2">
    <property type="entry name" value="GLYCOSYLTRANSFERASE 2-LIKE DOMAIN-CONTAINING PROTEIN"/>
    <property type="match status" value="1"/>
</dbReference>